<evidence type="ECO:0000313" key="1">
    <source>
        <dbReference type="EMBL" id="KAJ8879618.1"/>
    </source>
</evidence>
<dbReference type="EMBL" id="JARBHB010000007">
    <property type="protein sequence ID" value="KAJ8879618.1"/>
    <property type="molecule type" value="Genomic_DNA"/>
</dbReference>
<accession>A0ABQ9H5P7</accession>
<organism evidence="1 2">
    <name type="scientific">Dryococelus australis</name>
    <dbReference type="NCBI Taxonomy" id="614101"/>
    <lineage>
        <taxon>Eukaryota</taxon>
        <taxon>Metazoa</taxon>
        <taxon>Ecdysozoa</taxon>
        <taxon>Arthropoda</taxon>
        <taxon>Hexapoda</taxon>
        <taxon>Insecta</taxon>
        <taxon>Pterygota</taxon>
        <taxon>Neoptera</taxon>
        <taxon>Polyneoptera</taxon>
        <taxon>Phasmatodea</taxon>
        <taxon>Verophasmatodea</taxon>
        <taxon>Anareolatae</taxon>
        <taxon>Phasmatidae</taxon>
        <taxon>Eurycanthinae</taxon>
        <taxon>Dryococelus</taxon>
    </lineage>
</organism>
<keyword evidence="2" id="KW-1185">Reference proteome</keyword>
<protein>
    <submittedName>
        <fullName evidence="1">Uncharacterized protein</fullName>
    </submittedName>
</protein>
<name>A0ABQ9H5P7_9NEOP</name>
<sequence length="91" mass="10162">MNEIYRRTLKKIRKNMLSVAAGKGVTPDDFGAEKFTQEEISATDVHGNDKLSNCLPKSQDKKRCIKCQVGKEQKEEENINLEASCSNATIS</sequence>
<evidence type="ECO:0000313" key="2">
    <source>
        <dbReference type="Proteomes" id="UP001159363"/>
    </source>
</evidence>
<dbReference type="Proteomes" id="UP001159363">
    <property type="component" value="Chromosome 6"/>
</dbReference>
<comment type="caution">
    <text evidence="1">The sequence shown here is derived from an EMBL/GenBank/DDBJ whole genome shotgun (WGS) entry which is preliminary data.</text>
</comment>
<gene>
    <name evidence="1" type="ORF">PR048_020226</name>
</gene>
<reference evidence="1 2" key="1">
    <citation type="submission" date="2023-02" db="EMBL/GenBank/DDBJ databases">
        <title>LHISI_Scaffold_Assembly.</title>
        <authorList>
            <person name="Stuart O.P."/>
            <person name="Cleave R."/>
            <person name="Magrath M.J.L."/>
            <person name="Mikheyev A.S."/>
        </authorList>
    </citation>
    <scope>NUCLEOTIDE SEQUENCE [LARGE SCALE GENOMIC DNA]</scope>
    <source>
        <strain evidence="1">Daus_M_001</strain>
        <tissue evidence="1">Leg muscle</tissue>
    </source>
</reference>
<proteinExistence type="predicted"/>